<organism evidence="1 2">
    <name type="scientific">Lepagella muris</name>
    <dbReference type="NCBI Taxonomy" id="3032870"/>
    <lineage>
        <taxon>Bacteria</taxon>
        <taxon>Pseudomonadati</taxon>
        <taxon>Bacteroidota</taxon>
        <taxon>Bacteroidia</taxon>
        <taxon>Bacteroidales</taxon>
        <taxon>Muribaculaceae</taxon>
        <taxon>Lepagella</taxon>
    </lineage>
</organism>
<dbReference type="Proteomes" id="UP000306319">
    <property type="component" value="Unassembled WGS sequence"/>
</dbReference>
<dbReference type="EMBL" id="SRYB01000017">
    <property type="protein sequence ID" value="TGY78082.1"/>
    <property type="molecule type" value="Genomic_DNA"/>
</dbReference>
<sequence length="475" mass="53018">MADKKDSLITRIINKTSEIINYCWKGVWQETRDTTGIRLLKVANLSVRSFLDRDLQTKSMSLTYSTVLAIVPALALIFAIGRGFGFQNLLEEQLFKSFPAQKQGITFALNFVDSYLKEASQGIFVGIGIIFLLWTLISLLSYIEDAFNQVWDVKHPRSLYQKVTDYIAICLMVPVLMICSSGVSIFMSATIQDNTHLAFLTPFVNIALEAAPFFLAAIAFTLSFFLIPNTKVQFKYAAIAGAICAVGFQILQMLFVNGQLYVAKYNAIYGSFSFLPLLLIWLQLSWLILLAGCVLTYSLQNVFAFNFIDDMSGMSINYSRKVSIILTAAIVGRFRKGKTPLTPQQLSFYYDIPLRIVSRICERLNKAGLTNYIVLPNDKTGIAPATETGKLSVGELLSRLDHVGGHDFIHRFAIVYSGILLKIDKWLNEAYSSLNNILIADIDLPEDSNKEQAIVDSNKKFINLDGNPTTSSGNI</sequence>
<proteinExistence type="predicted"/>
<comment type="caution">
    <text evidence="1">The sequence shown here is derived from an EMBL/GenBank/DDBJ whole genome shotgun (WGS) entry which is preliminary data.</text>
</comment>
<keyword evidence="2" id="KW-1185">Reference proteome</keyword>
<gene>
    <name evidence="1" type="ORF">E5331_12075</name>
</gene>
<evidence type="ECO:0000313" key="2">
    <source>
        <dbReference type="Proteomes" id="UP000306319"/>
    </source>
</evidence>
<name>A0AC61RID8_9BACT</name>
<accession>A0AC61RID8</accession>
<reference evidence="1" key="1">
    <citation type="submission" date="2019-04" db="EMBL/GenBank/DDBJ databases">
        <title>Microbes associate with the intestines of laboratory mice.</title>
        <authorList>
            <person name="Navarre W."/>
            <person name="Wong E."/>
            <person name="Huang K."/>
            <person name="Tropini C."/>
            <person name="Ng K."/>
            <person name="Yu B."/>
        </authorList>
    </citation>
    <scope>NUCLEOTIDE SEQUENCE</scope>
    <source>
        <strain evidence="1">NM04_E33</strain>
    </source>
</reference>
<evidence type="ECO:0000313" key="1">
    <source>
        <dbReference type="EMBL" id="TGY78082.1"/>
    </source>
</evidence>
<protein>
    <submittedName>
        <fullName evidence="1">YihY/virulence factor BrkB family protein</fullName>
    </submittedName>
</protein>